<dbReference type="SMART" id="SM00530">
    <property type="entry name" value="HTH_XRE"/>
    <property type="match status" value="1"/>
</dbReference>
<dbReference type="SUPFAM" id="SSF47413">
    <property type="entry name" value="lambda repressor-like DNA-binding domains"/>
    <property type="match status" value="1"/>
</dbReference>
<dbReference type="STRING" id="213810.RUM_13170"/>
<dbReference type="Proteomes" id="UP000007054">
    <property type="component" value="Chromosome"/>
</dbReference>
<dbReference type="InterPro" id="IPR013096">
    <property type="entry name" value="Cupin_2"/>
</dbReference>
<protein>
    <submittedName>
        <fullName evidence="3">Predicted transcriptional regulators</fullName>
    </submittedName>
</protein>
<dbReference type="CDD" id="cd00093">
    <property type="entry name" value="HTH_XRE"/>
    <property type="match status" value="1"/>
</dbReference>
<dbReference type="SUPFAM" id="SSF51182">
    <property type="entry name" value="RmlC-like cupins"/>
    <property type="match status" value="1"/>
</dbReference>
<proteinExistence type="predicted"/>
<feature type="domain" description="HTH cro/C1-type" evidence="2">
    <location>
        <begin position="12"/>
        <end position="65"/>
    </location>
</feature>
<dbReference type="CDD" id="cd02209">
    <property type="entry name" value="cupin_XRE_C"/>
    <property type="match status" value="1"/>
</dbReference>
<keyword evidence="4" id="KW-1185">Reference proteome</keyword>
<accession>D4LCU8</accession>
<dbReference type="BioCyc" id="RCHA213810:RUM_RS06390-MONOMER"/>
<reference evidence="3" key="2">
    <citation type="submission" date="2010-03" db="EMBL/GenBank/DDBJ databases">
        <authorList>
            <person name="Pajon A."/>
        </authorList>
    </citation>
    <scope>NUCLEOTIDE SEQUENCE</scope>
    <source>
        <strain evidence="3">Type strain: 18P13</strain>
    </source>
</reference>
<evidence type="ECO:0000313" key="3">
    <source>
        <dbReference type="EMBL" id="CBL17443.1"/>
    </source>
</evidence>
<dbReference type="Gene3D" id="1.10.260.40">
    <property type="entry name" value="lambda repressor-like DNA-binding domains"/>
    <property type="match status" value="1"/>
</dbReference>
<dbReference type="Gene3D" id="2.60.120.10">
    <property type="entry name" value="Jelly Rolls"/>
    <property type="match status" value="1"/>
</dbReference>
<evidence type="ECO:0000313" key="4">
    <source>
        <dbReference type="Proteomes" id="UP000007054"/>
    </source>
</evidence>
<dbReference type="InterPro" id="IPR001387">
    <property type="entry name" value="Cro/C1-type_HTH"/>
</dbReference>
<dbReference type="HOGENOM" id="CLU_085376_3_2_9"/>
<dbReference type="AlphaFoldDB" id="D4LCU8"/>
<dbReference type="GeneID" id="83156052"/>
<dbReference type="Pfam" id="PF01381">
    <property type="entry name" value="HTH_3"/>
    <property type="match status" value="1"/>
</dbReference>
<evidence type="ECO:0000256" key="1">
    <source>
        <dbReference type="ARBA" id="ARBA00023125"/>
    </source>
</evidence>
<dbReference type="KEGG" id="rch:RUM_13170"/>
<dbReference type="Pfam" id="PF07883">
    <property type="entry name" value="Cupin_2"/>
    <property type="match status" value="1"/>
</dbReference>
<reference evidence="3" key="1">
    <citation type="submission" date="2010-03" db="EMBL/GenBank/DDBJ databases">
        <title>The genome sequence of Ruminococcus sp. 18P13.</title>
        <authorList>
            <consortium name="metaHIT consortium -- http://www.metahit.eu/"/>
            <person name="Pajon A."/>
            <person name="Turner K."/>
            <person name="Parkhill J."/>
            <person name="Bernalier A."/>
        </authorList>
    </citation>
    <scope>NUCLEOTIDE SEQUENCE [LARGE SCALE GENOMIC DNA]</scope>
    <source>
        <strain evidence="3">Type strain: 18P13</strain>
    </source>
</reference>
<keyword evidence="1" id="KW-0238">DNA-binding</keyword>
<dbReference type="PATRIC" id="fig|213810.4.peg.1213"/>
<dbReference type="PANTHER" id="PTHR46797:SF19">
    <property type="entry name" value="BLL2473 PROTEIN"/>
    <property type="match status" value="1"/>
</dbReference>
<evidence type="ECO:0000259" key="2">
    <source>
        <dbReference type="PROSITE" id="PS50943"/>
    </source>
</evidence>
<dbReference type="PROSITE" id="PS50943">
    <property type="entry name" value="HTH_CROC1"/>
    <property type="match status" value="1"/>
</dbReference>
<dbReference type="RefSeq" id="WP_015558350.1">
    <property type="nucleotide sequence ID" value="NC_021039.1"/>
</dbReference>
<dbReference type="GO" id="GO:0003700">
    <property type="term" value="F:DNA-binding transcription factor activity"/>
    <property type="evidence" value="ECO:0007669"/>
    <property type="project" value="TreeGrafter"/>
</dbReference>
<dbReference type="InterPro" id="IPR010982">
    <property type="entry name" value="Lambda_DNA-bd_dom_sf"/>
</dbReference>
<dbReference type="InterPro" id="IPR011051">
    <property type="entry name" value="RmlC_Cupin_sf"/>
</dbReference>
<dbReference type="GO" id="GO:0005829">
    <property type="term" value="C:cytosol"/>
    <property type="evidence" value="ECO:0007669"/>
    <property type="project" value="TreeGrafter"/>
</dbReference>
<sequence>MQSEISEIANRIRELREVCDYSTAQLAKELGISEETYIGYETEGNFPISTIYEISKMFKVDFTELVTGSPARLDTYHVVRRGHGMSFSRYEGYRYKDLAFRYTDKIMQPLLVTLNPTDAPASLVTHAGQEFNLVLKGSVAVVFEDKEIILNEGDSIYFNPTYPHGQRCVGDSKARFLTVIAE</sequence>
<name>D4LCU8_RUMC1</name>
<dbReference type="GO" id="GO:0003677">
    <property type="term" value="F:DNA binding"/>
    <property type="evidence" value="ECO:0007669"/>
    <property type="project" value="UniProtKB-KW"/>
</dbReference>
<dbReference type="EMBL" id="FP929052">
    <property type="protein sequence ID" value="CBL17443.1"/>
    <property type="molecule type" value="Genomic_DNA"/>
</dbReference>
<dbReference type="InterPro" id="IPR014710">
    <property type="entry name" value="RmlC-like_jellyroll"/>
</dbReference>
<organism evidence="3 4">
    <name type="scientific">Ruminococcus champanellensis (strain DSM 18848 / JCM 17042 / KCTC 15320 / 18P13)</name>
    <dbReference type="NCBI Taxonomy" id="213810"/>
    <lineage>
        <taxon>Bacteria</taxon>
        <taxon>Bacillati</taxon>
        <taxon>Bacillota</taxon>
        <taxon>Clostridia</taxon>
        <taxon>Eubacteriales</taxon>
        <taxon>Oscillospiraceae</taxon>
        <taxon>Ruminococcus</taxon>
    </lineage>
</organism>
<gene>
    <name evidence="3" type="ordered locus">RUM_13170</name>
</gene>
<dbReference type="PANTHER" id="PTHR46797">
    <property type="entry name" value="HTH-TYPE TRANSCRIPTIONAL REGULATOR"/>
    <property type="match status" value="1"/>
</dbReference>
<dbReference type="InterPro" id="IPR050807">
    <property type="entry name" value="TransReg_Diox_bact_type"/>
</dbReference>